<evidence type="ECO:0000256" key="1">
    <source>
        <dbReference type="ARBA" id="ARBA00001311"/>
    </source>
</evidence>
<keyword evidence="7" id="KW-1185">Reference proteome</keyword>
<gene>
    <name evidence="6" type="ORF">GCM10022231_19620</name>
</gene>
<comment type="similarity">
    <text evidence="2">Belongs to the amidase family.</text>
</comment>
<evidence type="ECO:0000259" key="5">
    <source>
        <dbReference type="Pfam" id="PF01425"/>
    </source>
</evidence>
<reference evidence="7" key="1">
    <citation type="journal article" date="2019" name="Int. J. Syst. Evol. Microbiol.">
        <title>The Global Catalogue of Microorganisms (GCM) 10K type strain sequencing project: providing services to taxonomists for standard genome sequencing and annotation.</title>
        <authorList>
            <consortium name="The Broad Institute Genomics Platform"/>
            <consortium name="The Broad Institute Genome Sequencing Center for Infectious Disease"/>
            <person name="Wu L."/>
            <person name="Ma J."/>
        </authorList>
    </citation>
    <scope>NUCLEOTIDE SEQUENCE [LARGE SCALE GENOMIC DNA]</scope>
    <source>
        <strain evidence="7">JCM 16923</strain>
    </source>
</reference>
<dbReference type="RefSeq" id="WP_344783147.1">
    <property type="nucleotide sequence ID" value="NZ_BAAAZW010000005.1"/>
</dbReference>
<evidence type="ECO:0000313" key="6">
    <source>
        <dbReference type="EMBL" id="GAA3959878.1"/>
    </source>
</evidence>
<proteinExistence type="inferred from homology"/>
<dbReference type="Proteomes" id="UP001418444">
    <property type="component" value="Unassembled WGS sequence"/>
</dbReference>
<dbReference type="Gene3D" id="3.90.1300.10">
    <property type="entry name" value="Amidase signature (AS) domain"/>
    <property type="match status" value="1"/>
</dbReference>
<evidence type="ECO:0000256" key="3">
    <source>
        <dbReference type="ARBA" id="ARBA00012922"/>
    </source>
</evidence>
<protein>
    <recommendedName>
        <fullName evidence="3">amidase</fullName>
        <ecNumber evidence="3">3.5.1.4</ecNumber>
    </recommendedName>
</protein>
<evidence type="ECO:0000256" key="4">
    <source>
        <dbReference type="SAM" id="MobiDB-lite"/>
    </source>
</evidence>
<dbReference type="PANTHER" id="PTHR11895">
    <property type="entry name" value="TRANSAMIDASE"/>
    <property type="match status" value="1"/>
</dbReference>
<feature type="region of interest" description="Disordered" evidence="4">
    <location>
        <begin position="123"/>
        <end position="153"/>
    </location>
</feature>
<dbReference type="PANTHER" id="PTHR11895:SF7">
    <property type="entry name" value="GLUTAMYL-TRNA(GLN) AMIDOTRANSFERASE SUBUNIT A, MITOCHONDRIAL"/>
    <property type="match status" value="1"/>
</dbReference>
<sequence>MNIDEYMSYDATGLAKLVADEQVTPAELLDLARRRLREVNPAINAVVAETTRAANTQVGGDLSGPFAGVPFLLKDLSQEYRGYPTTAGCRALKDVVETENALVTDRFLDAGLVVAGKTNTPELGAKGVTEPSLWGPSRNPWDTSRTPGGSSGGSAAAVAAGIVPAAGANDGGGSIRIPAGCTGLVGLKPSRGLAPYGPQTGEPMFGMAVQGVVTRTVRDSAGLMDAIIGDFPLADYRAARPARPFAEIVAERPGTLRIAYSAHSAISGEPTPEARKSMEATAALLTDLGHEVTEIDPPYDDKALAETFLTIWFAQLAGQVAEIKERTGAGDSDFEADTLAMVEIGRANGVVAALRAIGEISGYTRAMDGFFDDHDYFMTPTIGQAPVEVGALDTPGPLQVGARLAHRLHGGKALLKTGIIDQMIEENLGWVPYTQMANLTGRPAISVPVYWTDEGLPLGTQFNGPLGSDGALLQLAAQLEEASPWIGRFPAQPV</sequence>
<dbReference type="EC" id="3.5.1.4" evidence="3"/>
<feature type="domain" description="Amidase" evidence="5">
    <location>
        <begin position="29"/>
        <end position="473"/>
    </location>
</feature>
<comment type="catalytic activity">
    <reaction evidence="1">
        <text>a monocarboxylic acid amide + H2O = a monocarboxylate + NH4(+)</text>
        <dbReference type="Rhea" id="RHEA:12020"/>
        <dbReference type="ChEBI" id="CHEBI:15377"/>
        <dbReference type="ChEBI" id="CHEBI:28938"/>
        <dbReference type="ChEBI" id="CHEBI:35757"/>
        <dbReference type="ChEBI" id="CHEBI:83628"/>
        <dbReference type="EC" id="3.5.1.4"/>
    </reaction>
</comment>
<dbReference type="InterPro" id="IPR000120">
    <property type="entry name" value="Amidase"/>
</dbReference>
<comment type="caution">
    <text evidence="6">The sequence shown here is derived from an EMBL/GenBank/DDBJ whole genome shotgun (WGS) entry which is preliminary data.</text>
</comment>
<dbReference type="Pfam" id="PF01425">
    <property type="entry name" value="Amidase"/>
    <property type="match status" value="1"/>
</dbReference>
<organism evidence="6 7">
    <name type="scientific">Gordonia caeni</name>
    <dbReference type="NCBI Taxonomy" id="1007097"/>
    <lineage>
        <taxon>Bacteria</taxon>
        <taxon>Bacillati</taxon>
        <taxon>Actinomycetota</taxon>
        <taxon>Actinomycetes</taxon>
        <taxon>Mycobacteriales</taxon>
        <taxon>Gordoniaceae</taxon>
        <taxon>Gordonia</taxon>
    </lineage>
</organism>
<dbReference type="PROSITE" id="PS00571">
    <property type="entry name" value="AMIDASES"/>
    <property type="match status" value="1"/>
</dbReference>
<dbReference type="SUPFAM" id="SSF75304">
    <property type="entry name" value="Amidase signature (AS) enzymes"/>
    <property type="match status" value="1"/>
</dbReference>
<accession>A0ABP7P541</accession>
<evidence type="ECO:0000256" key="2">
    <source>
        <dbReference type="ARBA" id="ARBA00009199"/>
    </source>
</evidence>
<dbReference type="InterPro" id="IPR036928">
    <property type="entry name" value="AS_sf"/>
</dbReference>
<dbReference type="InterPro" id="IPR020556">
    <property type="entry name" value="Amidase_CS"/>
</dbReference>
<dbReference type="InterPro" id="IPR023631">
    <property type="entry name" value="Amidase_dom"/>
</dbReference>
<evidence type="ECO:0000313" key="7">
    <source>
        <dbReference type="Proteomes" id="UP001418444"/>
    </source>
</evidence>
<dbReference type="EMBL" id="BAAAZW010000005">
    <property type="protein sequence ID" value="GAA3959878.1"/>
    <property type="molecule type" value="Genomic_DNA"/>
</dbReference>
<name>A0ABP7P541_9ACTN</name>